<dbReference type="RefSeq" id="WP_163480495.1">
    <property type="nucleotide sequence ID" value="NZ_JAAGWF010000007.1"/>
</dbReference>
<organism evidence="2 3">
    <name type="scientific">Geodermatophilus sabuli</name>
    <dbReference type="NCBI Taxonomy" id="1564158"/>
    <lineage>
        <taxon>Bacteria</taxon>
        <taxon>Bacillati</taxon>
        <taxon>Actinomycetota</taxon>
        <taxon>Actinomycetes</taxon>
        <taxon>Geodermatophilales</taxon>
        <taxon>Geodermatophilaceae</taxon>
        <taxon>Geodermatophilus</taxon>
    </lineage>
</organism>
<reference evidence="2 3" key="1">
    <citation type="submission" date="2020-02" db="EMBL/GenBank/DDBJ databases">
        <title>Geodermatophilus sabuli CPCC 205279 I12A-02694.</title>
        <authorList>
            <person name="Jiang Z."/>
        </authorList>
    </citation>
    <scope>NUCLEOTIDE SEQUENCE [LARGE SCALE GENOMIC DNA]</scope>
    <source>
        <strain evidence="2 3">I12A-02694</strain>
    </source>
</reference>
<accession>A0A7K3VXC2</accession>
<comment type="caution">
    <text evidence="2">The sequence shown here is derived from an EMBL/GenBank/DDBJ whole genome shotgun (WGS) entry which is preliminary data.</text>
</comment>
<evidence type="ECO:0000313" key="2">
    <source>
        <dbReference type="EMBL" id="NEK57305.1"/>
    </source>
</evidence>
<keyword evidence="3" id="KW-1185">Reference proteome</keyword>
<feature type="region of interest" description="Disordered" evidence="1">
    <location>
        <begin position="62"/>
        <end position="85"/>
    </location>
</feature>
<sequence length="85" mass="8715">MITTTWTSAPAGDSGTGLLAARPADCAAARLRALPIVEVFGIAPTRVRLDATSVPAAEQFGAVHQSNPQNDVPTLGIHSPGRPLS</sequence>
<protein>
    <submittedName>
        <fullName evidence="2">Uncharacterized protein</fullName>
    </submittedName>
</protein>
<name>A0A7K3VXC2_9ACTN</name>
<dbReference type="AlphaFoldDB" id="A0A7K3VXC2"/>
<evidence type="ECO:0000313" key="3">
    <source>
        <dbReference type="Proteomes" id="UP000470246"/>
    </source>
</evidence>
<dbReference type="EMBL" id="JAAGWF010000007">
    <property type="protein sequence ID" value="NEK57305.1"/>
    <property type="molecule type" value="Genomic_DNA"/>
</dbReference>
<gene>
    <name evidence="2" type="ORF">GCU56_05380</name>
</gene>
<evidence type="ECO:0000256" key="1">
    <source>
        <dbReference type="SAM" id="MobiDB-lite"/>
    </source>
</evidence>
<dbReference type="Proteomes" id="UP000470246">
    <property type="component" value="Unassembled WGS sequence"/>
</dbReference>
<proteinExistence type="predicted"/>